<dbReference type="Pfam" id="PF00496">
    <property type="entry name" value="SBP_bac_5"/>
    <property type="match status" value="1"/>
</dbReference>
<reference evidence="9 10" key="1">
    <citation type="submission" date="2016-01" db="EMBL/GenBank/DDBJ databases">
        <title>Whole genome sequencing of Bhargavaea cecembensis T14.</title>
        <authorList>
            <person name="Hong K.W."/>
        </authorList>
    </citation>
    <scope>NUCLEOTIDE SEQUENCE [LARGE SCALE GENOMIC DNA]</scope>
    <source>
        <strain evidence="9 10">T14</strain>
    </source>
</reference>
<evidence type="ECO:0000256" key="6">
    <source>
        <dbReference type="SAM" id="MobiDB-lite"/>
    </source>
</evidence>
<dbReference type="FunFam" id="3.10.105.10:FF:000001">
    <property type="entry name" value="Oligopeptide ABC transporter, oligopeptide-binding protein"/>
    <property type="match status" value="1"/>
</dbReference>
<dbReference type="PROSITE" id="PS51257">
    <property type="entry name" value="PROKAR_LIPOPROTEIN"/>
    <property type="match status" value="1"/>
</dbReference>
<evidence type="ECO:0000313" key="9">
    <source>
        <dbReference type="EMBL" id="KZE37495.1"/>
    </source>
</evidence>
<dbReference type="GO" id="GO:0015833">
    <property type="term" value="P:peptide transport"/>
    <property type="evidence" value="ECO:0007669"/>
    <property type="project" value="UniProtKB-KW"/>
</dbReference>
<keyword evidence="4 7" id="KW-0732">Signal</keyword>
<feature type="region of interest" description="Disordered" evidence="6">
    <location>
        <begin position="27"/>
        <end position="46"/>
    </location>
</feature>
<dbReference type="PIRSF" id="PIRSF002741">
    <property type="entry name" value="MppA"/>
    <property type="match status" value="1"/>
</dbReference>
<dbReference type="SUPFAM" id="SSF53850">
    <property type="entry name" value="Periplasmic binding protein-like II"/>
    <property type="match status" value="1"/>
</dbReference>
<comment type="caution">
    <text evidence="9">The sequence shown here is derived from an EMBL/GenBank/DDBJ whole genome shotgun (WGS) entry which is preliminary data.</text>
</comment>
<dbReference type="PANTHER" id="PTHR30290:SF10">
    <property type="entry name" value="PERIPLASMIC OLIGOPEPTIDE-BINDING PROTEIN-RELATED"/>
    <property type="match status" value="1"/>
</dbReference>
<keyword evidence="5" id="KW-0571">Peptide transport</keyword>
<evidence type="ECO:0000313" key="10">
    <source>
        <dbReference type="Proteomes" id="UP000076490"/>
    </source>
</evidence>
<keyword evidence="3" id="KW-0813">Transport</keyword>
<dbReference type="FunFam" id="3.90.76.10:FF:000001">
    <property type="entry name" value="Oligopeptide ABC transporter substrate-binding protein"/>
    <property type="match status" value="1"/>
</dbReference>
<evidence type="ECO:0000256" key="4">
    <source>
        <dbReference type="ARBA" id="ARBA00022729"/>
    </source>
</evidence>
<protein>
    <submittedName>
        <fullName evidence="9">Peptide ABC transporter substrate-binding protein</fullName>
    </submittedName>
</protein>
<dbReference type="GO" id="GO:0043190">
    <property type="term" value="C:ATP-binding cassette (ABC) transporter complex"/>
    <property type="evidence" value="ECO:0007669"/>
    <property type="project" value="InterPro"/>
</dbReference>
<dbReference type="RefSeq" id="WP_063182792.1">
    <property type="nucleotide sequence ID" value="NZ_LQNT01000011.1"/>
</dbReference>
<feature type="signal peptide" evidence="7">
    <location>
        <begin position="1"/>
        <end position="25"/>
    </location>
</feature>
<dbReference type="InterPro" id="IPR030678">
    <property type="entry name" value="Peptide/Ni-bd"/>
</dbReference>
<accession>A0A165GSK2</accession>
<evidence type="ECO:0000256" key="7">
    <source>
        <dbReference type="SAM" id="SignalP"/>
    </source>
</evidence>
<dbReference type="AlphaFoldDB" id="A0A165GSK2"/>
<name>A0A165GSK2_9BACL</name>
<dbReference type="Gene3D" id="3.90.76.10">
    <property type="entry name" value="Dipeptide-binding Protein, Domain 1"/>
    <property type="match status" value="1"/>
</dbReference>
<dbReference type="Gene3D" id="3.10.105.10">
    <property type="entry name" value="Dipeptide-binding Protein, Domain 3"/>
    <property type="match status" value="1"/>
</dbReference>
<dbReference type="OrthoDB" id="9801912at2"/>
<evidence type="ECO:0000256" key="3">
    <source>
        <dbReference type="ARBA" id="ARBA00022448"/>
    </source>
</evidence>
<sequence>MNKKWVSRFMAPAAAALILAGCNFSGGDESGGSSEGESGAEGDGSAAQTIVLSEQSDIPTMDSTKAHDSIAFNVLNNINEGLYRQNESNEVELAMAEKHDKNEDETVHTFTLREQNWSNGEPVTAQDFEYAWKRVMREAGPYNYMLVTAGIKNAEAIMNEEVDADELGVKAIDEKTLEVTLEAPNPLFETLLAFATFLPQNQAFVEEQGDQYALEAENVLANGPFVFSEWQQEQGWTLEKNEDYWDAENVKLDKAEFVVVKDPQSGANLYETEKVDRVKLTSSLVDQYQDNDGFTNEKASGIVFLRFNHNHEVLSNANIRRAVNMAIDRDGLTDVILKDGSTPLYGVVPEGYYNSPEGEDYRELNGDINKGTAEEAQEFWKKGLEEAGIDSLTVSLNIADTDEMKKVGEYLQAQLEDNLPGFKLELKAVPFAQRLEIEKAIEYDLSLSTWGPDYADPMTYLDMWVDGSSANRMDYSNPKLDELVAEARTDTDLSNRYKTLLEIEKVLLEEDAAVAPLYQRGNTYLTRPSIENLVIHPAGADLSLKWASVK</sequence>
<dbReference type="Proteomes" id="UP000076490">
    <property type="component" value="Unassembled WGS sequence"/>
</dbReference>
<dbReference type="CDD" id="cd08504">
    <property type="entry name" value="PBP2_OppA"/>
    <property type="match status" value="1"/>
</dbReference>
<dbReference type="PANTHER" id="PTHR30290">
    <property type="entry name" value="PERIPLASMIC BINDING COMPONENT OF ABC TRANSPORTER"/>
    <property type="match status" value="1"/>
</dbReference>
<evidence type="ECO:0000256" key="2">
    <source>
        <dbReference type="ARBA" id="ARBA00005695"/>
    </source>
</evidence>
<feature type="chain" id="PRO_5038545550" evidence="7">
    <location>
        <begin position="26"/>
        <end position="550"/>
    </location>
</feature>
<evidence type="ECO:0000256" key="5">
    <source>
        <dbReference type="ARBA" id="ARBA00022856"/>
    </source>
</evidence>
<feature type="domain" description="Solute-binding protein family 5" evidence="8">
    <location>
        <begin position="90"/>
        <end position="470"/>
    </location>
</feature>
<dbReference type="EMBL" id="LQNT01000011">
    <property type="protein sequence ID" value="KZE37495.1"/>
    <property type="molecule type" value="Genomic_DNA"/>
</dbReference>
<feature type="compositionally biased region" description="Gly residues" evidence="6">
    <location>
        <begin position="28"/>
        <end position="42"/>
    </location>
</feature>
<keyword evidence="5" id="KW-0653">Protein transport</keyword>
<organism evidence="9 10">
    <name type="scientific">Bhargavaea cecembensis</name>
    <dbReference type="NCBI Taxonomy" id="394098"/>
    <lineage>
        <taxon>Bacteria</taxon>
        <taxon>Bacillati</taxon>
        <taxon>Bacillota</taxon>
        <taxon>Bacilli</taxon>
        <taxon>Bacillales</taxon>
        <taxon>Caryophanaceae</taxon>
        <taxon>Bhargavaea</taxon>
    </lineage>
</organism>
<dbReference type="InterPro" id="IPR039424">
    <property type="entry name" value="SBP_5"/>
</dbReference>
<gene>
    <name evidence="9" type="ORF">AV656_13105</name>
</gene>
<evidence type="ECO:0000259" key="8">
    <source>
        <dbReference type="Pfam" id="PF00496"/>
    </source>
</evidence>
<comment type="similarity">
    <text evidence="2">Belongs to the bacterial solute-binding protein 5 family.</text>
</comment>
<dbReference type="InterPro" id="IPR000914">
    <property type="entry name" value="SBP_5_dom"/>
</dbReference>
<proteinExistence type="inferred from homology"/>
<comment type="subcellular location">
    <subcellularLocation>
        <location evidence="1">Cell envelope</location>
    </subcellularLocation>
</comment>
<dbReference type="GO" id="GO:0030288">
    <property type="term" value="C:outer membrane-bounded periplasmic space"/>
    <property type="evidence" value="ECO:0007669"/>
    <property type="project" value="UniProtKB-ARBA"/>
</dbReference>
<dbReference type="GO" id="GO:1904680">
    <property type="term" value="F:peptide transmembrane transporter activity"/>
    <property type="evidence" value="ECO:0007669"/>
    <property type="project" value="TreeGrafter"/>
</dbReference>
<dbReference type="Gene3D" id="3.40.190.10">
    <property type="entry name" value="Periplasmic binding protein-like II"/>
    <property type="match status" value="1"/>
</dbReference>
<evidence type="ECO:0000256" key="1">
    <source>
        <dbReference type="ARBA" id="ARBA00004196"/>
    </source>
</evidence>